<accession>A0A918NGT2</accession>
<protein>
    <submittedName>
        <fullName evidence="2">Uncharacterized protein</fullName>
    </submittedName>
</protein>
<evidence type="ECO:0000313" key="3">
    <source>
        <dbReference type="Proteomes" id="UP000619244"/>
    </source>
</evidence>
<feature type="transmembrane region" description="Helical" evidence="1">
    <location>
        <begin position="41"/>
        <end position="63"/>
    </location>
</feature>
<evidence type="ECO:0000313" key="2">
    <source>
        <dbReference type="EMBL" id="GGX66483.1"/>
    </source>
</evidence>
<reference evidence="2" key="2">
    <citation type="submission" date="2020-09" db="EMBL/GenBank/DDBJ databases">
        <authorList>
            <person name="Sun Q."/>
            <person name="Ohkuma M."/>
        </authorList>
    </citation>
    <scope>NUCLEOTIDE SEQUENCE</scope>
    <source>
        <strain evidence="2">JCM 4790</strain>
    </source>
</reference>
<dbReference type="EMBL" id="BMVU01000006">
    <property type="protein sequence ID" value="GGX66483.1"/>
    <property type="molecule type" value="Genomic_DNA"/>
</dbReference>
<dbReference type="Proteomes" id="UP000619244">
    <property type="component" value="Unassembled WGS sequence"/>
</dbReference>
<comment type="caution">
    <text evidence="2">The sequence shown here is derived from an EMBL/GenBank/DDBJ whole genome shotgun (WGS) entry which is preliminary data.</text>
</comment>
<keyword evidence="1" id="KW-1133">Transmembrane helix</keyword>
<organism evidence="2 3">
    <name type="scientific">Streptomyces minutiscleroticus</name>
    <dbReference type="NCBI Taxonomy" id="68238"/>
    <lineage>
        <taxon>Bacteria</taxon>
        <taxon>Bacillati</taxon>
        <taxon>Actinomycetota</taxon>
        <taxon>Actinomycetes</taxon>
        <taxon>Kitasatosporales</taxon>
        <taxon>Streptomycetaceae</taxon>
        <taxon>Streptomyces</taxon>
    </lineage>
</organism>
<sequence length="69" mass="7182">MSDSTRWTFVPATRLYAVVVLLLGIVGLTSSARSLSDGGAAVLPVTALVLSVVVTVLGVWGLATARRNR</sequence>
<reference evidence="2" key="1">
    <citation type="journal article" date="2014" name="Int. J. Syst. Evol. Microbiol.">
        <title>Complete genome sequence of Corynebacterium casei LMG S-19264T (=DSM 44701T), isolated from a smear-ripened cheese.</title>
        <authorList>
            <consortium name="US DOE Joint Genome Institute (JGI-PGF)"/>
            <person name="Walter F."/>
            <person name="Albersmeier A."/>
            <person name="Kalinowski J."/>
            <person name="Ruckert C."/>
        </authorList>
    </citation>
    <scope>NUCLEOTIDE SEQUENCE</scope>
    <source>
        <strain evidence="2">JCM 4790</strain>
    </source>
</reference>
<dbReference type="RefSeq" id="WP_190189938.1">
    <property type="nucleotide sequence ID" value="NZ_BMVU01000006.1"/>
</dbReference>
<keyword evidence="3" id="KW-1185">Reference proteome</keyword>
<name>A0A918NGT2_9ACTN</name>
<keyword evidence="1" id="KW-0472">Membrane</keyword>
<evidence type="ECO:0000256" key="1">
    <source>
        <dbReference type="SAM" id="Phobius"/>
    </source>
</evidence>
<dbReference type="AlphaFoldDB" id="A0A918NGT2"/>
<proteinExistence type="predicted"/>
<keyword evidence="1" id="KW-0812">Transmembrane</keyword>
<gene>
    <name evidence="2" type="ORF">GCM10010358_21180</name>
</gene>